<dbReference type="NCBIfam" id="TIGR02937">
    <property type="entry name" value="sigma70-ECF"/>
    <property type="match status" value="1"/>
</dbReference>
<reference evidence="6 7" key="1">
    <citation type="submission" date="2020-05" db="EMBL/GenBank/DDBJ databases">
        <title>Genomic Encyclopedia of Type Strains, Phase III (KMG-III): the genomes of soil and plant-associated and newly described type strains.</title>
        <authorList>
            <person name="Whitman W."/>
        </authorList>
    </citation>
    <scope>NUCLEOTIDE SEQUENCE [LARGE SCALE GENOMIC DNA]</scope>
    <source>
        <strain evidence="6 7">KCTC 19046</strain>
    </source>
</reference>
<dbReference type="Gene3D" id="1.10.1740.10">
    <property type="match status" value="1"/>
</dbReference>
<feature type="domain" description="RNA polymerase sigma factor 70 region 4 type 2" evidence="5">
    <location>
        <begin position="124"/>
        <end position="176"/>
    </location>
</feature>
<evidence type="ECO:0000256" key="3">
    <source>
        <dbReference type="ARBA" id="ARBA00023082"/>
    </source>
</evidence>
<dbReference type="InterPro" id="IPR014284">
    <property type="entry name" value="RNA_pol_sigma-70_dom"/>
</dbReference>
<dbReference type="Pfam" id="PF08281">
    <property type="entry name" value="Sigma70_r4_2"/>
    <property type="match status" value="1"/>
</dbReference>
<dbReference type="PANTHER" id="PTHR43133">
    <property type="entry name" value="RNA POLYMERASE ECF-TYPE SIGMA FACTO"/>
    <property type="match status" value="1"/>
</dbReference>
<dbReference type="SUPFAM" id="SSF88946">
    <property type="entry name" value="Sigma2 domain of RNA polymerase sigma factors"/>
    <property type="match status" value="1"/>
</dbReference>
<dbReference type="InterPro" id="IPR039425">
    <property type="entry name" value="RNA_pol_sigma-70-like"/>
</dbReference>
<keyword evidence="2" id="KW-0805">Transcription regulation</keyword>
<dbReference type="Gene3D" id="1.10.10.10">
    <property type="entry name" value="Winged helix-like DNA-binding domain superfamily/Winged helix DNA-binding domain"/>
    <property type="match status" value="1"/>
</dbReference>
<keyword evidence="4" id="KW-0804">Transcription</keyword>
<sequence length="185" mass="20674">MGSRTTDPELWARVRTDDEQAFAALFTRYHHRVLHCVTGQLRGVARADPSAVAGDVFHTVWRRRRTARVETTAWPWLRSVATRLCANERRRCLRQDRLLHRVTTAAGPGATVDPDHAPAVADRLAIAAALATLGPVERQVAHLALVDDLPAAEVALRLRVPVGTVKSRLHRARRDLGRHLRHAPR</sequence>
<evidence type="ECO:0000256" key="1">
    <source>
        <dbReference type="ARBA" id="ARBA00010641"/>
    </source>
</evidence>
<dbReference type="InterPro" id="IPR013249">
    <property type="entry name" value="RNA_pol_sigma70_r4_t2"/>
</dbReference>
<dbReference type="InterPro" id="IPR013325">
    <property type="entry name" value="RNA_pol_sigma_r2"/>
</dbReference>
<protein>
    <submittedName>
        <fullName evidence="6">RNA polymerase sigma-70 factor (ECF subfamily)</fullName>
    </submittedName>
</protein>
<evidence type="ECO:0000256" key="2">
    <source>
        <dbReference type="ARBA" id="ARBA00023015"/>
    </source>
</evidence>
<comment type="similarity">
    <text evidence="1">Belongs to the sigma-70 factor family. ECF subfamily.</text>
</comment>
<evidence type="ECO:0000256" key="4">
    <source>
        <dbReference type="ARBA" id="ARBA00023163"/>
    </source>
</evidence>
<evidence type="ECO:0000313" key="6">
    <source>
        <dbReference type="EMBL" id="NOV95615.1"/>
    </source>
</evidence>
<organism evidence="6 7">
    <name type="scientific">Isoptericola halotolerans</name>
    <dbReference type="NCBI Taxonomy" id="300560"/>
    <lineage>
        <taxon>Bacteria</taxon>
        <taxon>Bacillati</taxon>
        <taxon>Actinomycetota</taxon>
        <taxon>Actinomycetes</taxon>
        <taxon>Micrococcales</taxon>
        <taxon>Promicromonosporaceae</taxon>
        <taxon>Isoptericola</taxon>
    </lineage>
</organism>
<accession>A0ABX2A157</accession>
<proteinExistence type="inferred from homology"/>
<dbReference type="EMBL" id="JABEZU010000001">
    <property type="protein sequence ID" value="NOV95615.1"/>
    <property type="molecule type" value="Genomic_DNA"/>
</dbReference>
<keyword evidence="7" id="KW-1185">Reference proteome</keyword>
<evidence type="ECO:0000259" key="5">
    <source>
        <dbReference type="Pfam" id="PF08281"/>
    </source>
</evidence>
<dbReference type="SUPFAM" id="SSF88659">
    <property type="entry name" value="Sigma3 and sigma4 domains of RNA polymerase sigma factors"/>
    <property type="match status" value="1"/>
</dbReference>
<evidence type="ECO:0000313" key="7">
    <source>
        <dbReference type="Proteomes" id="UP000757540"/>
    </source>
</evidence>
<dbReference type="PANTHER" id="PTHR43133:SF25">
    <property type="entry name" value="RNA POLYMERASE SIGMA FACTOR RFAY-RELATED"/>
    <property type="match status" value="1"/>
</dbReference>
<dbReference type="Proteomes" id="UP000757540">
    <property type="component" value="Unassembled WGS sequence"/>
</dbReference>
<keyword evidence="3" id="KW-0731">Sigma factor</keyword>
<name>A0ABX2A157_9MICO</name>
<gene>
    <name evidence="6" type="ORF">HDG69_000168</name>
</gene>
<dbReference type="RefSeq" id="WP_171781895.1">
    <property type="nucleotide sequence ID" value="NZ_BAAAML010000002.1"/>
</dbReference>
<dbReference type="InterPro" id="IPR036388">
    <property type="entry name" value="WH-like_DNA-bd_sf"/>
</dbReference>
<comment type="caution">
    <text evidence="6">The sequence shown here is derived from an EMBL/GenBank/DDBJ whole genome shotgun (WGS) entry which is preliminary data.</text>
</comment>
<dbReference type="InterPro" id="IPR013324">
    <property type="entry name" value="RNA_pol_sigma_r3/r4-like"/>
</dbReference>